<evidence type="ECO:0000313" key="6">
    <source>
        <dbReference type="Proteomes" id="UP001371305"/>
    </source>
</evidence>
<dbReference type="Gene3D" id="3.90.1580.10">
    <property type="entry name" value="paralog of FGE (formylglycine-generating enzyme)"/>
    <property type="match status" value="1"/>
</dbReference>
<dbReference type="SMART" id="SM01225">
    <property type="entry name" value="G8"/>
    <property type="match status" value="1"/>
</dbReference>
<evidence type="ECO:0000259" key="4">
    <source>
        <dbReference type="PROSITE" id="PS51484"/>
    </source>
</evidence>
<dbReference type="SUPFAM" id="SSF56436">
    <property type="entry name" value="C-type lectin-like"/>
    <property type="match status" value="1"/>
</dbReference>
<dbReference type="Pfam" id="PF24606">
    <property type="entry name" value="CEMIP_beta-hel"/>
    <property type="match status" value="1"/>
</dbReference>
<organism evidence="5 6">
    <name type="scientific">Luteolibacter soli</name>
    <dbReference type="NCBI Taxonomy" id="3135280"/>
    <lineage>
        <taxon>Bacteria</taxon>
        <taxon>Pseudomonadati</taxon>
        <taxon>Verrucomicrobiota</taxon>
        <taxon>Verrucomicrobiia</taxon>
        <taxon>Verrucomicrobiales</taxon>
        <taxon>Verrucomicrobiaceae</taxon>
        <taxon>Luteolibacter</taxon>
    </lineage>
</organism>
<reference evidence="5 6" key="1">
    <citation type="submission" date="2024-04" db="EMBL/GenBank/DDBJ databases">
        <title>Luteolibacter sp. isolated from soil.</title>
        <authorList>
            <person name="An J."/>
        </authorList>
    </citation>
    <scope>NUCLEOTIDE SEQUENCE [LARGE SCALE GENOMIC DNA]</scope>
    <source>
        <strain evidence="5 6">Y139</strain>
    </source>
</reference>
<dbReference type="InterPro" id="IPR019316">
    <property type="entry name" value="G8_domain"/>
</dbReference>
<dbReference type="InterPro" id="IPR055401">
    <property type="entry name" value="CEMIP_beta-hel_dom"/>
</dbReference>
<feature type="signal peptide" evidence="3">
    <location>
        <begin position="1"/>
        <end position="19"/>
    </location>
</feature>
<sequence>MKLTSALLTLLWFATHGHAAEIRSVGDGPWSAAATWENGKQPAAGDIVLVRAGHHVNYDVSSSTVIRAVHVAGTLAFSRETDTLLCTGLIRLAAGEECKEEGFECHAPSPDYTVQGERPALEVGTPEAPIPADHKAVIRLTYIPGMDPESFPAIMSCGGRMDFHGAPLNHSWVKLGSSAGRGSREIELAEPVTGWRAGDKVVFPATGMTEFYQVENGRRVIPPLLKDSETEEAEILGVDRRGLLVKEPLKYKHEALGKFRGEIANLSRNVVVESADPQGVRGHTVYHRGSAGSISYAEFRHLGKKDVLGRYPIHFHLCADTMRGSSVIGASVWDSENRWVTIHGSNYILVKDCVGYRSIGHGYFFEDGTEVNNVLDHNLAVQALMGKPLPLQVLPFDTNDAAGFWWANCLNAFTRNVSADCGKFGYRFQMVKTPEFNPRLTVLMPEGRRRPVDVRTLPFIRFDQNEAHSQRRFAFNLGGFHGQSETEDLDRDGNVIDRSAYLGGDVAGVGPDYKHPFRIKDYLVWASHWGFHTTAPNVQIQGFTAHDVNYVFWRSNFAGHDYNGVDATDIHVSTFFNGFGVAPTREEQLRYVDPKDDSPPVTLVTRVEWLDGGRVRVSGVAVDDDQITEVRVNGEAATLEPGPTNEWSHVLLANGNEVELTASSTDASGNREALPQHMILSRTGAGQKLLPSALTPPASAPATPAMVPSYGATRVAETREETVDPASLPWPLWDGKESVADYAARNHLDATRSVNLGGRTLELVLVPAGSFLMGAAPAETGADGDETPRHRVVISRPFYLGKYELTQAQYEAVIGKNPSYFPSPEKPVEQVSWLDAQGFLTKAGQGLRLPTEAEWEFACRAGSESAYPNGDTPAKLSECGWWGHSSGEGKYGNAPSGTTEVGKLAPNRFDLHDMHGNVYEWCADIYSPDYYRQSPALDPTGPATGDERVLRGGCWEADASKSRSANRNGFSPKSRGYLLGFRVAMPIGKP</sequence>
<gene>
    <name evidence="5" type="ORF">WKV53_00465</name>
</gene>
<evidence type="ECO:0000256" key="2">
    <source>
        <dbReference type="ARBA" id="ARBA00023180"/>
    </source>
</evidence>
<proteinExistence type="predicted"/>
<keyword evidence="1 3" id="KW-0732">Signal</keyword>
<evidence type="ECO:0000313" key="5">
    <source>
        <dbReference type="EMBL" id="MEK7948943.1"/>
    </source>
</evidence>
<keyword evidence="6" id="KW-1185">Reference proteome</keyword>
<evidence type="ECO:0000256" key="3">
    <source>
        <dbReference type="SAM" id="SignalP"/>
    </source>
</evidence>
<dbReference type="RefSeq" id="WP_341402288.1">
    <property type="nucleotide sequence ID" value="NZ_JBBUKT010000001.1"/>
</dbReference>
<dbReference type="Proteomes" id="UP001371305">
    <property type="component" value="Unassembled WGS sequence"/>
</dbReference>
<evidence type="ECO:0000256" key="1">
    <source>
        <dbReference type="ARBA" id="ARBA00022729"/>
    </source>
</evidence>
<dbReference type="InterPro" id="IPR016187">
    <property type="entry name" value="CTDL_fold"/>
</dbReference>
<feature type="chain" id="PRO_5046867388" evidence="3">
    <location>
        <begin position="20"/>
        <end position="990"/>
    </location>
</feature>
<keyword evidence="2" id="KW-0325">Glycoprotein</keyword>
<dbReference type="InterPro" id="IPR042095">
    <property type="entry name" value="SUMF_sf"/>
</dbReference>
<dbReference type="PANTHER" id="PTHR46769:SF2">
    <property type="entry name" value="FIBROCYSTIN-L ISOFORM 2 PRECURSOR-RELATED"/>
    <property type="match status" value="1"/>
</dbReference>
<dbReference type="PANTHER" id="PTHR46769">
    <property type="entry name" value="POLYCYSTIC KIDNEY AND HEPATIC DISEASE 1 (AUTOSOMAL RECESSIVE)-LIKE 1"/>
    <property type="match status" value="1"/>
</dbReference>
<protein>
    <submittedName>
        <fullName evidence="5">SUMF1/EgtB/PvdO family nonheme iron enzyme</fullName>
    </submittedName>
</protein>
<dbReference type="Pfam" id="PF10162">
    <property type="entry name" value="G8"/>
    <property type="match status" value="1"/>
</dbReference>
<dbReference type="Pfam" id="PF03781">
    <property type="entry name" value="FGE-sulfatase"/>
    <property type="match status" value="1"/>
</dbReference>
<dbReference type="InterPro" id="IPR005532">
    <property type="entry name" value="SUMF_dom"/>
</dbReference>
<dbReference type="EMBL" id="JBBUKT010000001">
    <property type="protein sequence ID" value="MEK7948943.1"/>
    <property type="molecule type" value="Genomic_DNA"/>
</dbReference>
<comment type="caution">
    <text evidence="5">The sequence shown here is derived from an EMBL/GenBank/DDBJ whole genome shotgun (WGS) entry which is preliminary data.</text>
</comment>
<dbReference type="InterPro" id="IPR052387">
    <property type="entry name" value="Fibrocystin"/>
</dbReference>
<feature type="domain" description="G8" evidence="4">
    <location>
        <begin position="34"/>
        <end position="177"/>
    </location>
</feature>
<dbReference type="PROSITE" id="PS51484">
    <property type="entry name" value="G8"/>
    <property type="match status" value="1"/>
</dbReference>
<accession>A0ABU9AMK9</accession>
<name>A0ABU9AMK9_9BACT</name>